<evidence type="ECO:0000313" key="2">
    <source>
        <dbReference type="EMBL" id="KAK4356655.1"/>
    </source>
</evidence>
<evidence type="ECO:0000313" key="3">
    <source>
        <dbReference type="Proteomes" id="UP001291623"/>
    </source>
</evidence>
<keyword evidence="3" id="KW-1185">Reference proteome</keyword>
<gene>
    <name evidence="2" type="ORF">RND71_025626</name>
</gene>
<dbReference type="Pfam" id="PF13456">
    <property type="entry name" value="RVT_3"/>
    <property type="match status" value="1"/>
</dbReference>
<sequence length="103" mass="11871">MAGRNLQNRNSVTKWKKSNENEIKCNTNVSFDIHNNLPRAGMLIRTDRGDFIGGQARFLNNVPSSFVVEIMDVREALSWLKNNFFNSYVVIETDNQLVHQTLE</sequence>
<organism evidence="2 3">
    <name type="scientific">Anisodus tanguticus</name>
    <dbReference type="NCBI Taxonomy" id="243964"/>
    <lineage>
        <taxon>Eukaryota</taxon>
        <taxon>Viridiplantae</taxon>
        <taxon>Streptophyta</taxon>
        <taxon>Embryophyta</taxon>
        <taxon>Tracheophyta</taxon>
        <taxon>Spermatophyta</taxon>
        <taxon>Magnoliopsida</taxon>
        <taxon>eudicotyledons</taxon>
        <taxon>Gunneridae</taxon>
        <taxon>Pentapetalae</taxon>
        <taxon>asterids</taxon>
        <taxon>lamiids</taxon>
        <taxon>Solanales</taxon>
        <taxon>Solanaceae</taxon>
        <taxon>Solanoideae</taxon>
        <taxon>Hyoscyameae</taxon>
        <taxon>Anisodus</taxon>
    </lineage>
</organism>
<dbReference type="GO" id="GO:0004523">
    <property type="term" value="F:RNA-DNA hybrid ribonuclease activity"/>
    <property type="evidence" value="ECO:0007669"/>
    <property type="project" value="InterPro"/>
</dbReference>
<dbReference type="InterPro" id="IPR002156">
    <property type="entry name" value="RNaseH_domain"/>
</dbReference>
<dbReference type="PANTHER" id="PTHR47723:SF24">
    <property type="entry name" value="RNASE H TYPE-1 DOMAIN-CONTAINING PROTEIN"/>
    <property type="match status" value="1"/>
</dbReference>
<dbReference type="Proteomes" id="UP001291623">
    <property type="component" value="Unassembled WGS sequence"/>
</dbReference>
<dbReference type="EMBL" id="JAVYJV010000013">
    <property type="protein sequence ID" value="KAK4356655.1"/>
    <property type="molecule type" value="Genomic_DNA"/>
</dbReference>
<proteinExistence type="predicted"/>
<reference evidence="2" key="1">
    <citation type="submission" date="2023-12" db="EMBL/GenBank/DDBJ databases">
        <title>Genome assembly of Anisodus tanguticus.</title>
        <authorList>
            <person name="Wang Y.-J."/>
        </authorList>
    </citation>
    <scope>NUCLEOTIDE SEQUENCE</scope>
    <source>
        <strain evidence="2">KB-2021</strain>
        <tissue evidence="2">Leaf</tissue>
    </source>
</reference>
<protein>
    <recommendedName>
        <fullName evidence="1">RNase H type-1 domain-containing protein</fullName>
    </recommendedName>
</protein>
<dbReference type="AlphaFoldDB" id="A0AAE1RS45"/>
<dbReference type="InterPro" id="IPR053151">
    <property type="entry name" value="RNase_H-like"/>
</dbReference>
<accession>A0AAE1RS45</accession>
<evidence type="ECO:0000259" key="1">
    <source>
        <dbReference type="Pfam" id="PF13456"/>
    </source>
</evidence>
<feature type="domain" description="RNase H type-1" evidence="1">
    <location>
        <begin position="26"/>
        <end position="102"/>
    </location>
</feature>
<dbReference type="PANTHER" id="PTHR47723">
    <property type="entry name" value="OS05G0353850 PROTEIN"/>
    <property type="match status" value="1"/>
</dbReference>
<dbReference type="GO" id="GO:0003676">
    <property type="term" value="F:nucleic acid binding"/>
    <property type="evidence" value="ECO:0007669"/>
    <property type="project" value="InterPro"/>
</dbReference>
<name>A0AAE1RS45_9SOLA</name>
<comment type="caution">
    <text evidence="2">The sequence shown here is derived from an EMBL/GenBank/DDBJ whole genome shotgun (WGS) entry which is preliminary data.</text>
</comment>